<sequence>MISLIKRSQSATALQDGLSERESSITEWTTFLAKRGLRLLLTSLDFSSLSQGQMLRGRIDLDQIVAQIKTFQCIENGTHISLAFLSERAKHFLNLSDVGVISFAQECLEPHKQLLIPAPQVKILRVDLDMTVRLGHARQMLGEQFASAVASALPGLGTVQFSVGTSMVEQKARDIIIAVWVKIGELLPAVQLCFKLKRGQGRKVWSQIFDEMK</sequence>
<gene>
    <name evidence="1" type="ORF">M427DRAFT_500009</name>
</gene>
<dbReference type="EMBL" id="KQ965775">
    <property type="protein sequence ID" value="KXS13745.1"/>
    <property type="molecule type" value="Genomic_DNA"/>
</dbReference>
<evidence type="ECO:0000313" key="1">
    <source>
        <dbReference type="EMBL" id="KXS13745.1"/>
    </source>
</evidence>
<keyword evidence="2" id="KW-1185">Reference proteome</keyword>
<dbReference type="Proteomes" id="UP000070544">
    <property type="component" value="Unassembled WGS sequence"/>
</dbReference>
<reference evidence="1 2" key="1">
    <citation type="journal article" date="2015" name="Genome Biol. Evol.">
        <title>Phylogenomic analyses indicate that early fungi evolved digesting cell walls of algal ancestors of land plants.</title>
        <authorList>
            <person name="Chang Y."/>
            <person name="Wang S."/>
            <person name="Sekimoto S."/>
            <person name="Aerts A.L."/>
            <person name="Choi C."/>
            <person name="Clum A."/>
            <person name="LaButti K.M."/>
            <person name="Lindquist E.A."/>
            <person name="Yee Ngan C."/>
            <person name="Ohm R.A."/>
            <person name="Salamov A.A."/>
            <person name="Grigoriev I.V."/>
            <person name="Spatafora J.W."/>
            <person name="Berbee M.L."/>
        </authorList>
    </citation>
    <scope>NUCLEOTIDE SEQUENCE [LARGE SCALE GENOMIC DNA]</scope>
    <source>
        <strain evidence="1 2">JEL478</strain>
    </source>
</reference>
<name>A0A139ABA6_GONPJ</name>
<protein>
    <submittedName>
        <fullName evidence="1">Uncharacterized protein</fullName>
    </submittedName>
</protein>
<proteinExistence type="predicted"/>
<evidence type="ECO:0000313" key="2">
    <source>
        <dbReference type="Proteomes" id="UP000070544"/>
    </source>
</evidence>
<accession>A0A139ABA6</accession>
<dbReference type="AlphaFoldDB" id="A0A139ABA6"/>
<organism evidence="1 2">
    <name type="scientific">Gonapodya prolifera (strain JEL478)</name>
    <name type="common">Monoblepharis prolifera</name>
    <dbReference type="NCBI Taxonomy" id="1344416"/>
    <lineage>
        <taxon>Eukaryota</taxon>
        <taxon>Fungi</taxon>
        <taxon>Fungi incertae sedis</taxon>
        <taxon>Chytridiomycota</taxon>
        <taxon>Chytridiomycota incertae sedis</taxon>
        <taxon>Monoblepharidomycetes</taxon>
        <taxon>Monoblepharidales</taxon>
        <taxon>Gonapodyaceae</taxon>
        <taxon>Gonapodya</taxon>
    </lineage>
</organism>